<dbReference type="Proteomes" id="UP001576776">
    <property type="component" value="Unassembled WGS sequence"/>
</dbReference>
<evidence type="ECO:0000256" key="4">
    <source>
        <dbReference type="ARBA" id="ARBA00022525"/>
    </source>
</evidence>
<keyword evidence="7" id="KW-0998">Cell outer membrane</keyword>
<protein>
    <submittedName>
        <fullName evidence="8">FG-GAP repeat domain-containing protein</fullName>
    </submittedName>
</protein>
<accession>A0ABV4YIQ0</accession>
<keyword evidence="9" id="KW-1185">Reference proteome</keyword>
<organism evidence="8 9">
    <name type="scientific">Floridaenema fluviatile BLCC-F154</name>
    <dbReference type="NCBI Taxonomy" id="3153640"/>
    <lineage>
        <taxon>Bacteria</taxon>
        <taxon>Bacillati</taxon>
        <taxon>Cyanobacteriota</taxon>
        <taxon>Cyanophyceae</taxon>
        <taxon>Oscillatoriophycideae</taxon>
        <taxon>Aerosakkonematales</taxon>
        <taxon>Aerosakkonemataceae</taxon>
        <taxon>Floridanema</taxon>
        <taxon>Floridanema fluviatile</taxon>
    </lineage>
</organism>
<evidence type="ECO:0000256" key="7">
    <source>
        <dbReference type="ARBA" id="ARBA00023237"/>
    </source>
</evidence>
<comment type="caution">
    <text evidence="8">The sequence shown here is derived from an EMBL/GenBank/DDBJ whole genome shotgun (WGS) entry which is preliminary data.</text>
</comment>
<dbReference type="InterPro" id="IPR003368">
    <property type="entry name" value="POMP_repeat"/>
</dbReference>
<evidence type="ECO:0000256" key="1">
    <source>
        <dbReference type="ARBA" id="ARBA00004196"/>
    </source>
</evidence>
<dbReference type="SUPFAM" id="SSF69318">
    <property type="entry name" value="Integrin alpha N-terminal domain"/>
    <property type="match status" value="1"/>
</dbReference>
<evidence type="ECO:0000256" key="5">
    <source>
        <dbReference type="ARBA" id="ARBA00022729"/>
    </source>
</evidence>
<sequence length="648" mass="68201">MQTVQVTRYDDVNDPNDGLITLREAVALTATSAFPGPDFIELNEIATINSPIQILQGNSLFFRPSASATQRVGVDGRGNTSLFIIEQQDPGLNVVFEGVLLQNGFAQGSVNAGALHLRPGADVLIRQGARELATNFINNRSRGSGGAIFVSEGATLNFDPEALARFQGNQADGLGGGIFVSQGGTVNFGRDRSALFFDNSATRGGAFFVDPNGRATQFTNTQLGNQNNTATDGDPFSNTIPTFIAPANFGSLSNIDVGANSDLTFIDENGDGDLDLFIGASDGTIRVAHNQGTATNPNFATPVIIRDLGNGSTPTFVDIDGDGDRDLFAGDTFGRIHYYRNRGSVNGASFAPPIINPFGISGGGGLANPDFVDIDGDGDRDLFVGTATGTTLFFRNTGTSTNPNFVRGDNNPFGLDAVVGAAAPNFVDVENDGDFDAFIGTSDGTTTYFVNVGTPTKPKFINTSTSGFANGVSSDSSNTLTSFQLPNPLPDVGTNATPVLADINADGFLDAFIGESDGTINFINRVAEGSTYPMTANVRDELLDGGIRSSALISGESAEQFVISDSLGMNVMSNSLIPNQGLSFDQLIFNPDVLEEVRRLRENPQVAPGTVAPHFLPPYLSPEEAPPTPPRHVVLEQLPVDLPPGSFV</sequence>
<dbReference type="RefSeq" id="WP_413260197.1">
    <property type="nucleotide sequence ID" value="NZ_JBHFNS010000092.1"/>
</dbReference>
<reference evidence="8 9" key="1">
    <citation type="submission" date="2024-09" db="EMBL/GenBank/DDBJ databases">
        <title>Floridaenema gen nov. (Aerosakkonemataceae, Aerosakkonematales ord. nov., Cyanobacteria) from benthic tropical and subtropical fresh waters, with the description of four new species.</title>
        <authorList>
            <person name="Moretto J.A."/>
            <person name="Berthold D.E."/>
            <person name="Lefler F.W."/>
            <person name="Huang I.-S."/>
            <person name="Laughinghouse H. IV."/>
        </authorList>
    </citation>
    <scope>NUCLEOTIDE SEQUENCE [LARGE SCALE GENOMIC DNA]</scope>
    <source>
        <strain evidence="8 9">BLCC-F154</strain>
    </source>
</reference>
<dbReference type="InterPro" id="IPR028994">
    <property type="entry name" value="Integrin_alpha_N"/>
</dbReference>
<dbReference type="Gene3D" id="2.130.10.130">
    <property type="entry name" value="Integrin alpha, N-terminal"/>
    <property type="match status" value="1"/>
</dbReference>
<evidence type="ECO:0000256" key="3">
    <source>
        <dbReference type="ARBA" id="ARBA00004613"/>
    </source>
</evidence>
<comment type="subcellular location">
    <subcellularLocation>
        <location evidence="1">Cell envelope</location>
    </subcellularLocation>
    <subcellularLocation>
        <location evidence="2">Cell outer membrane</location>
    </subcellularLocation>
    <subcellularLocation>
        <location evidence="3">Secreted</location>
    </subcellularLocation>
</comment>
<name>A0ABV4YIQ0_9CYAN</name>
<dbReference type="EMBL" id="JBHFNS010000092">
    <property type="protein sequence ID" value="MFB2938719.1"/>
    <property type="molecule type" value="Genomic_DNA"/>
</dbReference>
<dbReference type="InterPro" id="IPR013517">
    <property type="entry name" value="FG-GAP"/>
</dbReference>
<keyword evidence="5" id="KW-0732">Signal</keyword>
<dbReference type="Pfam" id="PF13517">
    <property type="entry name" value="FG-GAP_3"/>
    <property type="match status" value="1"/>
</dbReference>
<keyword evidence="6" id="KW-0472">Membrane</keyword>
<dbReference type="NCBIfam" id="TIGR01376">
    <property type="entry name" value="POMP_repeat"/>
    <property type="match status" value="1"/>
</dbReference>
<proteinExistence type="predicted"/>
<dbReference type="PANTHER" id="PTHR44103">
    <property type="entry name" value="PROPROTEIN CONVERTASE P"/>
    <property type="match status" value="1"/>
</dbReference>
<keyword evidence="4" id="KW-0964">Secreted</keyword>
<dbReference type="PANTHER" id="PTHR44103:SF1">
    <property type="entry name" value="PROPROTEIN CONVERTASE P"/>
    <property type="match status" value="1"/>
</dbReference>
<evidence type="ECO:0000256" key="6">
    <source>
        <dbReference type="ARBA" id="ARBA00023136"/>
    </source>
</evidence>
<evidence type="ECO:0000313" key="8">
    <source>
        <dbReference type="EMBL" id="MFB2938719.1"/>
    </source>
</evidence>
<evidence type="ECO:0000256" key="2">
    <source>
        <dbReference type="ARBA" id="ARBA00004442"/>
    </source>
</evidence>
<gene>
    <name evidence="8" type="ORF">ACE1B6_26000</name>
</gene>
<evidence type="ECO:0000313" key="9">
    <source>
        <dbReference type="Proteomes" id="UP001576776"/>
    </source>
</evidence>